<dbReference type="ESTHER" id="borpe-O30449">
    <property type="family name" value="Hormone-sensitive_lipase_like"/>
</dbReference>
<feature type="domain" description="Alpha/beta hydrolase fold-3" evidence="3">
    <location>
        <begin position="84"/>
        <end position="286"/>
    </location>
</feature>
<dbReference type="InterPro" id="IPR013094">
    <property type="entry name" value="AB_hydrolase_3"/>
</dbReference>
<dbReference type="PANTHER" id="PTHR48081:SF30">
    <property type="entry name" value="ACETYL-HYDROLASE LIPR-RELATED"/>
    <property type="match status" value="1"/>
</dbReference>
<name>O30449_BORPT</name>
<evidence type="ECO:0000256" key="1">
    <source>
        <dbReference type="ARBA" id="ARBA00010515"/>
    </source>
</evidence>
<dbReference type="InterPro" id="IPR002168">
    <property type="entry name" value="Lipase_GDXG_HIS_AS"/>
</dbReference>
<protein>
    <recommendedName>
        <fullName evidence="3">Alpha/beta hydrolase fold-3 domain-containing protein</fullName>
    </recommendedName>
</protein>
<organism evidence="4">
    <name type="scientific">Bordetella pertussis</name>
    <dbReference type="NCBI Taxonomy" id="520"/>
    <lineage>
        <taxon>Bacteria</taxon>
        <taxon>Pseudomonadati</taxon>
        <taxon>Pseudomonadota</taxon>
        <taxon>Betaproteobacteria</taxon>
        <taxon>Burkholderiales</taxon>
        <taxon>Alcaligenaceae</taxon>
        <taxon>Bordetella</taxon>
    </lineage>
</organism>
<accession>O30449</accession>
<evidence type="ECO:0000259" key="3">
    <source>
        <dbReference type="Pfam" id="PF07859"/>
    </source>
</evidence>
<dbReference type="SUPFAM" id="SSF53474">
    <property type="entry name" value="alpha/beta-Hydrolases"/>
    <property type="match status" value="1"/>
</dbReference>
<evidence type="ECO:0000256" key="2">
    <source>
        <dbReference type="ARBA" id="ARBA00022801"/>
    </source>
</evidence>
<sequence>MPSRRPPPAAADGHSIGHSWRTLSAQVRQLYAGWDPNTDIARIRRDWDAFFGAVRLPARVTPVDAGGVPCHWIEAPASTRDRVVVFIHGGGYQIGSHRSHHNLMARLSAWSGRAVLSIGYRLAPQARCPAALEDVDAAHAWLAGQGWSARQTALCGDSAGGALAVLLLARLRARGAALPAACAVMSPWIDLQARGESYTANAASDPIANRATVLRMARAYLGRDGDPEAPAVSAQHADLRGLPPLLVQAGSAEALLDDARALAARAAASGVAVRLSVWQDMPHVFQLFAARLDAADAAIAELADFINHPLRAPTGAEPRHETST</sequence>
<reference evidence="4" key="1">
    <citation type="journal article" date="1998" name="Gene">
        <title>Identification of Btr-regulated genes using a titration assay. Search for a role for this transcriptional regulator in the growth and virulence of Bordetella pertussis.</title>
        <authorList>
            <person name="Wood G.E."/>
            <person name="Khelef N."/>
            <person name="Guiso N."/>
            <person name="Friedman R.L."/>
        </authorList>
    </citation>
    <scope>NUCLEOTIDE SEQUENCE</scope>
    <source>
        <strain evidence="4">BP338</strain>
    </source>
</reference>
<dbReference type="PANTHER" id="PTHR48081">
    <property type="entry name" value="AB HYDROLASE SUPERFAMILY PROTEIN C4A8.06C"/>
    <property type="match status" value="1"/>
</dbReference>
<proteinExistence type="inferred from homology"/>
<dbReference type="AlphaFoldDB" id="O30449"/>
<dbReference type="EMBL" id="AF006000">
    <property type="protein sequence ID" value="AAC46268.1"/>
    <property type="molecule type" value="Genomic_DNA"/>
</dbReference>
<dbReference type="InterPro" id="IPR050300">
    <property type="entry name" value="GDXG_lipolytic_enzyme"/>
</dbReference>
<keyword evidence="2" id="KW-0378">Hydrolase</keyword>
<dbReference type="Pfam" id="PF07859">
    <property type="entry name" value="Abhydrolase_3"/>
    <property type="match status" value="1"/>
</dbReference>
<dbReference type="PROSITE" id="PS01173">
    <property type="entry name" value="LIPASE_GDXG_HIS"/>
    <property type="match status" value="1"/>
</dbReference>
<evidence type="ECO:0000313" key="4">
    <source>
        <dbReference type="EMBL" id="AAC46268.1"/>
    </source>
</evidence>
<comment type="similarity">
    <text evidence="1">Belongs to the 'GDXG' lipolytic enzyme family.</text>
</comment>
<dbReference type="GO" id="GO:0004806">
    <property type="term" value="F:triacylglycerol lipase activity"/>
    <property type="evidence" value="ECO:0007669"/>
    <property type="project" value="TreeGrafter"/>
</dbReference>
<dbReference type="InterPro" id="IPR029058">
    <property type="entry name" value="AB_hydrolase_fold"/>
</dbReference>
<dbReference type="Gene3D" id="3.40.50.1820">
    <property type="entry name" value="alpha/beta hydrolase"/>
    <property type="match status" value="1"/>
</dbReference>